<dbReference type="RefSeq" id="WP_037308592.1">
    <property type="nucleotide sequence ID" value="NZ_CP016174.1"/>
</dbReference>
<feature type="transmembrane region" description="Helical" evidence="1">
    <location>
        <begin position="81"/>
        <end position="102"/>
    </location>
</feature>
<feature type="transmembrane region" description="Helical" evidence="1">
    <location>
        <begin position="6"/>
        <end position="23"/>
    </location>
</feature>
<keyword evidence="1" id="KW-0812">Transmembrane</keyword>
<proteinExistence type="predicted"/>
<organism evidence="2 3">
    <name type="scientific">Amycolatopsis orientalis</name>
    <name type="common">Nocardia orientalis</name>
    <dbReference type="NCBI Taxonomy" id="31958"/>
    <lineage>
        <taxon>Bacteria</taxon>
        <taxon>Bacillati</taxon>
        <taxon>Actinomycetota</taxon>
        <taxon>Actinomycetes</taxon>
        <taxon>Pseudonocardiales</taxon>
        <taxon>Pseudonocardiaceae</taxon>
        <taxon>Amycolatopsis</taxon>
    </lineage>
</organism>
<dbReference type="InterPro" id="IPR025962">
    <property type="entry name" value="SdpI/YhfL"/>
</dbReference>
<dbReference type="Pfam" id="PF13630">
    <property type="entry name" value="SdpI"/>
    <property type="match status" value="1"/>
</dbReference>
<keyword evidence="1" id="KW-0472">Membrane</keyword>
<accession>A0A193BPV6</accession>
<dbReference type="KEGG" id="aori:SD37_00200"/>
<evidence type="ECO:0000256" key="1">
    <source>
        <dbReference type="SAM" id="Phobius"/>
    </source>
</evidence>
<evidence type="ECO:0000313" key="2">
    <source>
        <dbReference type="EMBL" id="ANN14230.1"/>
    </source>
</evidence>
<dbReference type="Proteomes" id="UP000093695">
    <property type="component" value="Chromosome"/>
</dbReference>
<dbReference type="EMBL" id="CP016174">
    <property type="protein sequence ID" value="ANN14230.1"/>
    <property type="molecule type" value="Genomic_DNA"/>
</dbReference>
<evidence type="ECO:0000313" key="3">
    <source>
        <dbReference type="Proteomes" id="UP000093695"/>
    </source>
</evidence>
<evidence type="ECO:0008006" key="4">
    <source>
        <dbReference type="Google" id="ProtNLM"/>
    </source>
</evidence>
<dbReference type="AlphaFoldDB" id="A0A193BPV6"/>
<sequence length="143" mass="13777">MFVIALVPIVLGVLVGWGGFLGLREKLPRDRGAGVRTAATMRGEDAFRLGNKVAGLPTLAGGVVAVLAGAAALVMPTTSGLVLASVLGVVGMIALVAAGGVLGNRAAAAVPAPEPAAPEAPAGCSGCACGTCGVFKKADTATA</sequence>
<reference evidence="2 3" key="1">
    <citation type="journal article" date="2015" name="Genome Announc.">
        <title>Draft Genome Sequence of Norvancomycin-Producing Strain Amycolatopsis orientalis CPCC200066.</title>
        <authorList>
            <person name="Lei X."/>
            <person name="Yuan F."/>
            <person name="Shi Y."/>
            <person name="Li X."/>
            <person name="Wang L."/>
            <person name="Hong B."/>
        </authorList>
    </citation>
    <scope>NUCLEOTIDE SEQUENCE [LARGE SCALE GENOMIC DNA]</scope>
    <source>
        <strain evidence="2 3">B-37</strain>
    </source>
</reference>
<name>A0A193BPV6_AMYOR</name>
<protein>
    <recommendedName>
        <fullName evidence="4">SdpI family protein</fullName>
    </recommendedName>
</protein>
<gene>
    <name evidence="2" type="ORF">SD37_00200</name>
</gene>
<dbReference type="eggNOG" id="COG5658">
    <property type="taxonomic scope" value="Bacteria"/>
</dbReference>
<feature type="transmembrane region" description="Helical" evidence="1">
    <location>
        <begin position="53"/>
        <end position="75"/>
    </location>
</feature>
<keyword evidence="1" id="KW-1133">Transmembrane helix</keyword>
<dbReference type="STRING" id="31958.SD37_00200"/>
<keyword evidence="3" id="KW-1185">Reference proteome</keyword>